<dbReference type="RefSeq" id="WP_246387111.1">
    <property type="nucleotide sequence ID" value="NZ_JACJIQ010000015.1"/>
</dbReference>
<evidence type="ECO:0000259" key="2">
    <source>
        <dbReference type="Pfam" id="PF14451"/>
    </source>
</evidence>
<proteinExistence type="predicted"/>
<comment type="caution">
    <text evidence="3">The sequence shown here is derived from an EMBL/GenBank/DDBJ whole genome shotgun (WGS) entry which is preliminary data.</text>
</comment>
<dbReference type="InterPro" id="IPR027798">
    <property type="entry name" value="Ub_Mut7C"/>
</dbReference>
<dbReference type="AlphaFoldDB" id="A0A839GTL0"/>
<feature type="domain" description="Mut7-C RNAse" evidence="1">
    <location>
        <begin position="103"/>
        <end position="244"/>
    </location>
</feature>
<evidence type="ECO:0000313" key="3">
    <source>
        <dbReference type="EMBL" id="MBA9078795.1"/>
    </source>
</evidence>
<keyword evidence="4" id="KW-1185">Reference proteome</keyword>
<dbReference type="PANTHER" id="PTHR39081:SF1">
    <property type="entry name" value="MUT7-C RNASE DOMAIN-CONTAINING PROTEIN"/>
    <property type="match status" value="1"/>
</dbReference>
<protein>
    <recommendedName>
        <fullName evidence="5">Twitching motility protein PilT</fullName>
    </recommendedName>
</protein>
<name>A0A839GTL0_9BACT</name>
<gene>
    <name evidence="3" type="ORF">FHS90_003525</name>
</gene>
<dbReference type="PANTHER" id="PTHR39081">
    <property type="entry name" value="MUT7-C DOMAIN-CONTAINING PROTEIN"/>
    <property type="match status" value="1"/>
</dbReference>
<sequence length="249" mass="28396">MLVTMEKEALFKFYGPLRDFYPLNRKPDWGTYRFTGSPAVKDAVEALGVPHPEVGAILLNGMSVRFKEPLTPGACVEVFAHAEAPPGTEPLLPAVAPPGLPVFVVDVHLGTLARALRLLGFDTVYAQEMPDAAIAAVAEREERVVLTRDVGLLKHRKVQWGYWLRSQHTRPQLEEVIRRYDLKPWFQPFTRCTVCNGTLTEVPKEAVQERLPPKTKLYFHEFFQCASCRRVYWKGSHYDRMRTFLGQLE</sequence>
<evidence type="ECO:0008006" key="5">
    <source>
        <dbReference type="Google" id="ProtNLM"/>
    </source>
</evidence>
<dbReference type="InterPro" id="IPR002782">
    <property type="entry name" value="Mut7-C_RNAse_dom"/>
</dbReference>
<feature type="domain" description="Ubiquitin Mut7-C" evidence="2">
    <location>
        <begin position="8"/>
        <end position="81"/>
    </location>
</feature>
<dbReference type="Proteomes" id="UP000563094">
    <property type="component" value="Unassembled WGS sequence"/>
</dbReference>
<dbReference type="Pfam" id="PF01927">
    <property type="entry name" value="Mut7-C"/>
    <property type="match status" value="1"/>
</dbReference>
<evidence type="ECO:0000259" key="1">
    <source>
        <dbReference type="Pfam" id="PF01927"/>
    </source>
</evidence>
<dbReference type="Pfam" id="PF14451">
    <property type="entry name" value="Ub-Mut7C"/>
    <property type="match status" value="1"/>
</dbReference>
<organism evidence="3 4">
    <name type="scientific">Rufibacter quisquiliarum</name>
    <dbReference type="NCBI Taxonomy" id="1549639"/>
    <lineage>
        <taxon>Bacteria</taxon>
        <taxon>Pseudomonadati</taxon>
        <taxon>Bacteroidota</taxon>
        <taxon>Cytophagia</taxon>
        <taxon>Cytophagales</taxon>
        <taxon>Hymenobacteraceae</taxon>
        <taxon>Rufibacter</taxon>
    </lineage>
</organism>
<reference evidence="3 4" key="1">
    <citation type="submission" date="2020-08" db="EMBL/GenBank/DDBJ databases">
        <title>Genomic Encyclopedia of Type Strains, Phase IV (KMG-IV): sequencing the most valuable type-strain genomes for metagenomic binning, comparative biology and taxonomic classification.</title>
        <authorList>
            <person name="Goeker M."/>
        </authorList>
    </citation>
    <scope>NUCLEOTIDE SEQUENCE [LARGE SCALE GENOMIC DNA]</scope>
    <source>
        <strain evidence="3 4">DSM 29854</strain>
    </source>
</reference>
<evidence type="ECO:0000313" key="4">
    <source>
        <dbReference type="Proteomes" id="UP000563094"/>
    </source>
</evidence>
<dbReference type="EMBL" id="JACJIQ010000015">
    <property type="protein sequence ID" value="MBA9078795.1"/>
    <property type="molecule type" value="Genomic_DNA"/>
</dbReference>
<accession>A0A839GTL0</accession>